<gene>
    <name evidence="3" type="ORF">IFM89_036512</name>
</gene>
<sequence length="453" mass="50427">MPKRDVVSWNTMLSGYQRNNDIDKAIRYFKQMGRIGITPSEFTYAAVITSVSSNTFHVLLLPLLHAQVICLAFNLSVFVGSALITSYEKWGCEKSLRGVFDEIPVKDVTSWNALITGYMNLGFVEEGCLAFEMMGERNVVSWTSLVNGYINNKKLEEARFRFDAMPEKNVVSWTVMISGYERNGLFMDALSLFVVMWKMGVRPNQFIFSSVVSACAGCSSLVFGRQVHLSILKSGMPVDVVLSSSLVDMYAKCGDISAAVSVFESIEVKNLESWNSIIGGYARHGYATNALLEYGTMKEYGFKPDQITLVNVLSACAHGGLVEEGELHFESMGRIYGIKAEKEHYACMVDLYGRVGELEKAEKLIKSMPFEPDVVVWGALLGASGLHSNLEFGLFAAEAMYKLEKDHPAMYSLLSKIHGHNGVWTRVIELRKMMKQMGAKKQKAGSWVESSLP</sequence>
<dbReference type="InterPro" id="IPR046960">
    <property type="entry name" value="PPR_At4g14850-like_plant"/>
</dbReference>
<dbReference type="FunFam" id="1.25.40.10:FF:000090">
    <property type="entry name" value="Pentatricopeptide repeat-containing protein, chloroplastic"/>
    <property type="match status" value="1"/>
</dbReference>
<evidence type="ECO:0000313" key="3">
    <source>
        <dbReference type="EMBL" id="KAF9611868.1"/>
    </source>
</evidence>
<dbReference type="InterPro" id="IPR011990">
    <property type="entry name" value="TPR-like_helical_dom_sf"/>
</dbReference>
<dbReference type="InterPro" id="IPR046848">
    <property type="entry name" value="E_motif"/>
</dbReference>
<evidence type="ECO:0008006" key="5">
    <source>
        <dbReference type="Google" id="ProtNLM"/>
    </source>
</evidence>
<evidence type="ECO:0000256" key="1">
    <source>
        <dbReference type="ARBA" id="ARBA00022737"/>
    </source>
</evidence>
<dbReference type="InterPro" id="IPR002885">
    <property type="entry name" value="PPR_rpt"/>
</dbReference>
<feature type="repeat" description="PPR" evidence="2">
    <location>
        <begin position="270"/>
        <end position="304"/>
    </location>
</feature>
<dbReference type="AlphaFoldDB" id="A0A835I8D7"/>
<evidence type="ECO:0000256" key="2">
    <source>
        <dbReference type="PROSITE-ProRule" id="PRU00708"/>
    </source>
</evidence>
<feature type="repeat" description="PPR" evidence="2">
    <location>
        <begin position="107"/>
        <end position="141"/>
    </location>
</feature>
<organism evidence="3 4">
    <name type="scientific">Coptis chinensis</name>
    <dbReference type="NCBI Taxonomy" id="261450"/>
    <lineage>
        <taxon>Eukaryota</taxon>
        <taxon>Viridiplantae</taxon>
        <taxon>Streptophyta</taxon>
        <taxon>Embryophyta</taxon>
        <taxon>Tracheophyta</taxon>
        <taxon>Spermatophyta</taxon>
        <taxon>Magnoliopsida</taxon>
        <taxon>Ranunculales</taxon>
        <taxon>Ranunculaceae</taxon>
        <taxon>Coptidoideae</taxon>
        <taxon>Coptis</taxon>
    </lineage>
</organism>
<dbReference type="PANTHER" id="PTHR47926">
    <property type="entry name" value="PENTATRICOPEPTIDE REPEAT-CONTAINING PROTEIN"/>
    <property type="match status" value="1"/>
</dbReference>
<comment type="caution">
    <text evidence="3">The sequence shown here is derived from an EMBL/GenBank/DDBJ whole genome shotgun (WGS) entry which is preliminary data.</text>
</comment>
<keyword evidence="4" id="KW-1185">Reference proteome</keyword>
<dbReference type="EMBL" id="JADFTS010000004">
    <property type="protein sequence ID" value="KAF9611868.1"/>
    <property type="molecule type" value="Genomic_DNA"/>
</dbReference>
<accession>A0A835I8D7</accession>
<dbReference type="GO" id="GO:0009451">
    <property type="term" value="P:RNA modification"/>
    <property type="evidence" value="ECO:0007669"/>
    <property type="project" value="InterPro"/>
</dbReference>
<name>A0A835I8D7_9MAGN</name>
<keyword evidence="1" id="KW-0677">Repeat</keyword>
<dbReference type="Pfam" id="PF01535">
    <property type="entry name" value="PPR"/>
    <property type="match status" value="4"/>
</dbReference>
<dbReference type="Pfam" id="PF20431">
    <property type="entry name" value="E_motif"/>
    <property type="match status" value="1"/>
</dbReference>
<evidence type="ECO:0000313" key="4">
    <source>
        <dbReference type="Proteomes" id="UP000631114"/>
    </source>
</evidence>
<dbReference type="GO" id="GO:0003723">
    <property type="term" value="F:RNA binding"/>
    <property type="evidence" value="ECO:0007669"/>
    <property type="project" value="InterPro"/>
</dbReference>
<dbReference type="OrthoDB" id="185373at2759"/>
<reference evidence="3 4" key="1">
    <citation type="submission" date="2020-10" db="EMBL/GenBank/DDBJ databases">
        <title>The Coptis chinensis genome and diversification of protoberbering-type alkaloids.</title>
        <authorList>
            <person name="Wang B."/>
            <person name="Shu S."/>
            <person name="Song C."/>
            <person name="Liu Y."/>
        </authorList>
    </citation>
    <scope>NUCLEOTIDE SEQUENCE [LARGE SCALE GENOMIC DNA]</scope>
    <source>
        <strain evidence="3">HL-2020</strain>
        <tissue evidence="3">Leaf</tissue>
    </source>
</reference>
<dbReference type="PROSITE" id="PS51375">
    <property type="entry name" value="PPR"/>
    <property type="match status" value="4"/>
</dbReference>
<dbReference type="Gene3D" id="1.25.40.10">
    <property type="entry name" value="Tetratricopeptide repeat domain"/>
    <property type="match status" value="5"/>
</dbReference>
<protein>
    <recommendedName>
        <fullName evidence="5">Pentatricopeptide repeat-containing protein</fullName>
    </recommendedName>
</protein>
<dbReference type="PANTHER" id="PTHR47926:SF533">
    <property type="entry name" value="DYW DOMAIN-CONTAINING PROTEIN"/>
    <property type="match status" value="1"/>
</dbReference>
<feature type="repeat" description="PPR" evidence="2">
    <location>
        <begin position="169"/>
        <end position="203"/>
    </location>
</feature>
<feature type="repeat" description="PPR" evidence="2">
    <location>
        <begin position="5"/>
        <end position="39"/>
    </location>
</feature>
<proteinExistence type="predicted"/>
<dbReference type="Proteomes" id="UP000631114">
    <property type="component" value="Unassembled WGS sequence"/>
</dbReference>
<dbReference type="NCBIfam" id="TIGR00756">
    <property type="entry name" value="PPR"/>
    <property type="match status" value="5"/>
</dbReference>
<dbReference type="Pfam" id="PF13041">
    <property type="entry name" value="PPR_2"/>
    <property type="match status" value="2"/>
</dbReference>